<evidence type="ECO:0000313" key="2">
    <source>
        <dbReference type="Proteomes" id="UP000283895"/>
    </source>
</evidence>
<dbReference type="Proteomes" id="UP000283895">
    <property type="component" value="Unassembled WGS sequence"/>
</dbReference>
<keyword evidence="2" id="KW-1185">Reference proteome</keyword>
<gene>
    <name evidence="1" type="ORF">VMCG_01658</name>
</gene>
<evidence type="ECO:0000313" key="1">
    <source>
        <dbReference type="EMBL" id="ROW10331.1"/>
    </source>
</evidence>
<organism evidence="1 2">
    <name type="scientific">Cytospora schulzeri</name>
    <dbReference type="NCBI Taxonomy" id="448051"/>
    <lineage>
        <taxon>Eukaryota</taxon>
        <taxon>Fungi</taxon>
        <taxon>Dikarya</taxon>
        <taxon>Ascomycota</taxon>
        <taxon>Pezizomycotina</taxon>
        <taxon>Sordariomycetes</taxon>
        <taxon>Sordariomycetidae</taxon>
        <taxon>Diaporthales</taxon>
        <taxon>Cytosporaceae</taxon>
        <taxon>Cytospora</taxon>
    </lineage>
</organism>
<comment type="caution">
    <text evidence="1">The sequence shown here is derived from an EMBL/GenBank/DDBJ whole genome shotgun (WGS) entry which is preliminary data.</text>
</comment>
<dbReference type="EMBL" id="LKEA01000003">
    <property type="protein sequence ID" value="ROW10331.1"/>
    <property type="molecule type" value="Genomic_DNA"/>
</dbReference>
<accession>A0A423X3I8</accession>
<sequence length="257" mass="28779">MTALPKYLVWNETLKAYAAFDEGLLERAKALKKRCHPDGRGKKAVWINKTTTRPTLVFFSSKARVEAARPLHNVDGSINRPRSVCPALDAKTTFDAAQLTDSVEDLKTGYVEDMGRRVSETAGMWELDIVGIAEQRCGKDTATSNWKGGEGADGTRTARVRSFLLLRPCACERENCCHTSGGTVGQRTRHNRDLMLACREARDEIERNAAIPRDQDGLVHGVYYRHQWEQAPTISTMVDEKVNISGQNWVAERLRDS</sequence>
<protein>
    <submittedName>
        <fullName evidence="1">Uncharacterized protein</fullName>
    </submittedName>
</protein>
<name>A0A423X3I8_9PEZI</name>
<reference evidence="1 2" key="1">
    <citation type="submission" date="2015-09" db="EMBL/GenBank/DDBJ databases">
        <title>Host preference determinants of Valsa canker pathogens revealed by comparative genomics.</title>
        <authorList>
            <person name="Yin Z."/>
            <person name="Huang L."/>
        </authorList>
    </citation>
    <scope>NUCLEOTIDE SEQUENCE [LARGE SCALE GENOMIC DNA]</scope>
    <source>
        <strain evidence="1 2">03-1</strain>
    </source>
</reference>
<proteinExistence type="predicted"/>
<dbReference type="AlphaFoldDB" id="A0A423X3I8"/>